<feature type="transmembrane region" description="Helical" evidence="1">
    <location>
        <begin position="35"/>
        <end position="55"/>
    </location>
</feature>
<reference evidence="3" key="2">
    <citation type="submission" date="2020-05" db="UniProtKB">
        <authorList>
            <consortium name="EnsemblMetazoa"/>
        </authorList>
    </citation>
    <scope>IDENTIFICATION</scope>
    <source>
        <strain evidence="3">IAEA</strain>
    </source>
</reference>
<dbReference type="VEuPathDB" id="VectorBase:GBRI015179"/>
<proteinExistence type="predicted"/>
<protein>
    <recommendedName>
        <fullName evidence="5">Secreted protein</fullName>
    </recommendedName>
</protein>
<dbReference type="EnsemblMetazoa" id="GBRI015179-RA">
    <property type="protein sequence ID" value="GBRI015179-PA"/>
    <property type="gene ID" value="GBRI015179"/>
</dbReference>
<dbReference type="AlphaFoldDB" id="A0A1A9WD50"/>
<evidence type="ECO:0000313" key="4">
    <source>
        <dbReference type="Proteomes" id="UP000091820"/>
    </source>
</evidence>
<feature type="signal peptide" evidence="2">
    <location>
        <begin position="1"/>
        <end position="21"/>
    </location>
</feature>
<keyword evidence="1" id="KW-1133">Transmembrane helix</keyword>
<keyword evidence="1" id="KW-0812">Transmembrane</keyword>
<organism evidence="3 4">
    <name type="scientific">Glossina brevipalpis</name>
    <dbReference type="NCBI Taxonomy" id="37001"/>
    <lineage>
        <taxon>Eukaryota</taxon>
        <taxon>Metazoa</taxon>
        <taxon>Ecdysozoa</taxon>
        <taxon>Arthropoda</taxon>
        <taxon>Hexapoda</taxon>
        <taxon>Insecta</taxon>
        <taxon>Pterygota</taxon>
        <taxon>Neoptera</taxon>
        <taxon>Endopterygota</taxon>
        <taxon>Diptera</taxon>
        <taxon>Brachycera</taxon>
        <taxon>Muscomorpha</taxon>
        <taxon>Hippoboscoidea</taxon>
        <taxon>Glossinidae</taxon>
        <taxon>Glossina</taxon>
    </lineage>
</organism>
<evidence type="ECO:0000256" key="1">
    <source>
        <dbReference type="SAM" id="Phobius"/>
    </source>
</evidence>
<evidence type="ECO:0008006" key="5">
    <source>
        <dbReference type="Google" id="ProtNLM"/>
    </source>
</evidence>
<name>A0A1A9WD50_9MUSC</name>
<sequence length="144" mass="15453">MCSKKMRFVRLLCLLCGRCSIRTTTTTTATATVFIAWRIVAGCIAGIGHIVKIIIDGAGSGRMGLRSEYKKFLPFLNAWPVLITPADIDTLPPACICDAGFSVSISSLSFSSSELRASSSSSVRQAFKVAVDSRVAFLRRAAKS</sequence>
<evidence type="ECO:0000256" key="2">
    <source>
        <dbReference type="SAM" id="SignalP"/>
    </source>
</evidence>
<keyword evidence="2" id="KW-0732">Signal</keyword>
<accession>A0A1A9WD50</accession>
<reference evidence="4" key="1">
    <citation type="submission" date="2014-03" db="EMBL/GenBank/DDBJ databases">
        <authorList>
            <person name="Aksoy S."/>
            <person name="Warren W."/>
            <person name="Wilson R.K."/>
        </authorList>
    </citation>
    <scope>NUCLEOTIDE SEQUENCE [LARGE SCALE GENOMIC DNA]</scope>
    <source>
        <strain evidence="4">IAEA</strain>
    </source>
</reference>
<feature type="chain" id="PRO_5008400231" description="Secreted protein" evidence="2">
    <location>
        <begin position="22"/>
        <end position="144"/>
    </location>
</feature>
<keyword evidence="4" id="KW-1185">Reference proteome</keyword>
<evidence type="ECO:0000313" key="3">
    <source>
        <dbReference type="EnsemblMetazoa" id="GBRI015179-PA"/>
    </source>
</evidence>
<keyword evidence="1" id="KW-0472">Membrane</keyword>
<dbReference type="Proteomes" id="UP000091820">
    <property type="component" value="Unassembled WGS sequence"/>
</dbReference>